<name>A0ABR3FDC7_9AGAR</name>
<feature type="compositionally biased region" description="Basic residues" evidence="5">
    <location>
        <begin position="151"/>
        <end position="162"/>
    </location>
</feature>
<reference evidence="7 8" key="1">
    <citation type="submission" date="2024-02" db="EMBL/GenBank/DDBJ databases">
        <title>A draft genome for the cacao thread blight pathogen Marasmius crinis-equi.</title>
        <authorList>
            <person name="Cohen S.P."/>
            <person name="Baruah I.K."/>
            <person name="Amoako-Attah I."/>
            <person name="Bukari Y."/>
            <person name="Meinhardt L.W."/>
            <person name="Bailey B.A."/>
        </authorList>
    </citation>
    <scope>NUCLEOTIDE SEQUENCE [LARGE SCALE GENOMIC DNA]</scope>
    <source>
        <strain evidence="7 8">GH-76</strain>
    </source>
</reference>
<dbReference type="InterPro" id="IPR038765">
    <property type="entry name" value="Papain-like_cys_pep_sf"/>
</dbReference>
<keyword evidence="2" id="KW-0645">Protease</keyword>
<feature type="region of interest" description="Disordered" evidence="5">
    <location>
        <begin position="387"/>
        <end position="428"/>
    </location>
</feature>
<organism evidence="7 8">
    <name type="scientific">Marasmius crinis-equi</name>
    <dbReference type="NCBI Taxonomy" id="585013"/>
    <lineage>
        <taxon>Eukaryota</taxon>
        <taxon>Fungi</taxon>
        <taxon>Dikarya</taxon>
        <taxon>Basidiomycota</taxon>
        <taxon>Agaricomycotina</taxon>
        <taxon>Agaricomycetes</taxon>
        <taxon>Agaricomycetidae</taxon>
        <taxon>Agaricales</taxon>
        <taxon>Marasmiineae</taxon>
        <taxon>Marasmiaceae</taxon>
        <taxon>Marasmius</taxon>
    </lineage>
</organism>
<evidence type="ECO:0000259" key="6">
    <source>
        <dbReference type="PROSITE" id="PS50600"/>
    </source>
</evidence>
<feature type="compositionally biased region" description="Pro residues" evidence="5">
    <location>
        <begin position="394"/>
        <end position="405"/>
    </location>
</feature>
<keyword evidence="3" id="KW-0378">Hydrolase</keyword>
<evidence type="ECO:0000313" key="7">
    <source>
        <dbReference type="EMBL" id="KAL0573317.1"/>
    </source>
</evidence>
<keyword evidence="4" id="KW-0175">Coiled coil</keyword>
<dbReference type="PANTHER" id="PTHR33096:SF1">
    <property type="entry name" value="CXC1-LIKE CYSTEINE CLUSTER ASSOCIATED WITH KDZ TRANSPOSASES DOMAIN-CONTAINING PROTEIN"/>
    <property type="match status" value="1"/>
</dbReference>
<feature type="coiled-coil region" evidence="4">
    <location>
        <begin position="745"/>
        <end position="807"/>
    </location>
</feature>
<feature type="region of interest" description="Disordered" evidence="5">
    <location>
        <begin position="1063"/>
        <end position="1130"/>
    </location>
</feature>
<feature type="domain" description="Ubiquitin-like protease family profile" evidence="6">
    <location>
        <begin position="1174"/>
        <end position="1354"/>
    </location>
</feature>
<comment type="similarity">
    <text evidence="1">Belongs to the peptidase C48 family.</text>
</comment>
<evidence type="ECO:0000256" key="1">
    <source>
        <dbReference type="ARBA" id="ARBA00005234"/>
    </source>
</evidence>
<proteinExistence type="inferred from homology"/>
<keyword evidence="8" id="KW-1185">Reference proteome</keyword>
<feature type="compositionally biased region" description="Pro residues" evidence="5">
    <location>
        <begin position="134"/>
        <end position="144"/>
    </location>
</feature>
<gene>
    <name evidence="7" type="ORF">V5O48_008639</name>
</gene>
<dbReference type="InterPro" id="IPR003653">
    <property type="entry name" value="Peptidase_C48_C"/>
</dbReference>
<evidence type="ECO:0000256" key="5">
    <source>
        <dbReference type="SAM" id="MobiDB-lite"/>
    </source>
</evidence>
<dbReference type="InterPro" id="IPR040521">
    <property type="entry name" value="KDZ"/>
</dbReference>
<dbReference type="Proteomes" id="UP001465976">
    <property type="component" value="Unassembled WGS sequence"/>
</dbReference>
<protein>
    <recommendedName>
        <fullName evidence="6">Ubiquitin-like protease family profile domain-containing protein</fullName>
    </recommendedName>
</protein>
<dbReference type="Pfam" id="PF18758">
    <property type="entry name" value="KDZ"/>
    <property type="match status" value="1"/>
</dbReference>
<sequence length="1386" mass="155648">MPPERRAVSFGKALKSPIKKQGKSDKQPVSLDVQKQRRRDLEERIAQLRQPPRPSPSSSSSALPFPLAPREGSSALSVEAADKGEAHFDMDASAPPGESKLSNSMHSAPPLSSVDGDNRELLSELPCYEDDNPVPEPPPSPTPAKPAQATPKRRRRQKKRSEKAKGTTEERPDLVERWKETLKTLEGPLLLYKERTLGATMGQGNAPLRRCKGGCIIVEKTTLQVYSFDSYLCFKTTARAPLSTAVASLSPNRWFYTASSPPLLPSHAWRYLSAFLSFTRHFVNTPRTPSLPLRELLMPCIGGVASAFSTQRQAQFGSPVKDPLRRSLSQALQWYDALQLGINRSLDDALESIKPQLSPLTDTISTLPQPNAAFSAFEKVLLKREPQPTATGQPEPPELPKPTTQPEPLESAAQPEPPEPPTTPGRVSGYLQRLCPACFGGTEFGSSFKRGGDIHVAIDASFGHRHLKSGGDGAEFHTSYRILTKTEVDNVGVRIDAARKTPPKQYDSGVPDHIVEADREAFHAAKGDNETTSNQRFDENGLMALVCRHDIPLLAASIDTPGEQQKYAVALLEEFFRLIPSQATVGVLYDIACVVDRSIHIYNILEEDVVSRIIFATAVMHAYGHQWTCQLHYNPRLGKGFGLTDGEGTERLWSALRKLIGLERRSSRARRIWLLDRQCDAIAQNHREDLGAFIERKLIKFVHKKEAESVRQLRETKTTVKDLQALWQDQREAQASPRAVAPARLKKELAKVLKLQTEIDALEVTIASTKAAVEKLKFPPSDATMLLADLQQTHTKLKQKAEDLYTSLNIPQNHPSLANIPLEYIHTLLLARDLKYDIRKRAISTIQEYEQIDRAVGGAHEALGTRSHQLARKNMARRKTAFENSIRRFNQFCAYLEVNYKEAYNIPVPRTLPVNISSLRDVDACDLWEDVWITNSTPPPRWLTDDDVRKGIRAVTMLERCVEERQRLAKEAVNLCMWFRDELYALLVLSTLPDYSTHLPLIGLRIREHLLLVETWSNPFVGRQVFESQIALVFAELSLAPLTVLPSSSTPLHAANLLEVEMEVDSSKPNTTEGTRPVVKNSGLDAEASAVEEESEEGGEGSESSSDEEDPDVKPLRIDSDSDGEDELRFTWKPPNGLRYDLLLHQCVKKGYVHPTLAGQWRDRRLLKSLGNVFVFGAAEFGRMDSPTAWLDEDCMNGIAHLIRERNSGVECAYISTYAIPTLAKENGNYLGLWKTIRGSRYWERDVWLIPIHSRSRRHWALAVVKAKEQQIVLFDSFADRQFLSEWAPLTEYFQRVHLTIMCLVKLAQDNGEAFASSNFLCLSNWTARPLEIRRKQTNGYDCGVWVLWVISAVMRGFDYALLEESEIGAFRKYLARTIRTLPAYK</sequence>
<dbReference type="SUPFAM" id="SSF54001">
    <property type="entry name" value="Cysteine proteinases"/>
    <property type="match status" value="1"/>
</dbReference>
<dbReference type="EMBL" id="JBAHYK010000517">
    <property type="protein sequence ID" value="KAL0573317.1"/>
    <property type="molecule type" value="Genomic_DNA"/>
</dbReference>
<evidence type="ECO:0000313" key="8">
    <source>
        <dbReference type="Proteomes" id="UP001465976"/>
    </source>
</evidence>
<dbReference type="PROSITE" id="PS50600">
    <property type="entry name" value="ULP_PROTEASE"/>
    <property type="match status" value="1"/>
</dbReference>
<feature type="compositionally biased region" description="Acidic residues" evidence="5">
    <location>
        <begin position="1090"/>
        <end position="1111"/>
    </location>
</feature>
<feature type="region of interest" description="Disordered" evidence="5">
    <location>
        <begin position="1"/>
        <end position="172"/>
    </location>
</feature>
<dbReference type="Gene3D" id="3.40.395.10">
    <property type="entry name" value="Adenoviral Proteinase, Chain A"/>
    <property type="match status" value="1"/>
</dbReference>
<feature type="compositionally biased region" description="Basic and acidic residues" evidence="5">
    <location>
        <begin position="163"/>
        <end position="172"/>
    </location>
</feature>
<evidence type="ECO:0000256" key="2">
    <source>
        <dbReference type="ARBA" id="ARBA00022670"/>
    </source>
</evidence>
<feature type="compositionally biased region" description="Basic and acidic residues" evidence="5">
    <location>
        <begin position="80"/>
        <end position="90"/>
    </location>
</feature>
<dbReference type="PANTHER" id="PTHR33096">
    <property type="entry name" value="CXC2 DOMAIN-CONTAINING PROTEIN"/>
    <property type="match status" value="1"/>
</dbReference>
<evidence type="ECO:0000256" key="3">
    <source>
        <dbReference type="ARBA" id="ARBA00022801"/>
    </source>
</evidence>
<dbReference type="Pfam" id="PF02902">
    <property type="entry name" value="Peptidase_C48"/>
    <property type="match status" value="1"/>
</dbReference>
<feature type="compositionally biased region" description="Low complexity" evidence="5">
    <location>
        <begin position="56"/>
        <end position="70"/>
    </location>
</feature>
<comment type="caution">
    <text evidence="7">The sequence shown here is derived from an EMBL/GenBank/DDBJ whole genome shotgun (WGS) entry which is preliminary data.</text>
</comment>
<evidence type="ECO:0000256" key="4">
    <source>
        <dbReference type="SAM" id="Coils"/>
    </source>
</evidence>
<accession>A0ABR3FDC7</accession>